<dbReference type="AlphaFoldDB" id="A0A9W9JW03"/>
<dbReference type="Proteomes" id="UP001149165">
    <property type="component" value="Unassembled WGS sequence"/>
</dbReference>
<organism evidence="1 2">
    <name type="scientific">Penicillium angulare</name>
    <dbReference type="NCBI Taxonomy" id="116970"/>
    <lineage>
        <taxon>Eukaryota</taxon>
        <taxon>Fungi</taxon>
        <taxon>Dikarya</taxon>
        <taxon>Ascomycota</taxon>
        <taxon>Pezizomycotina</taxon>
        <taxon>Eurotiomycetes</taxon>
        <taxon>Eurotiomycetidae</taxon>
        <taxon>Eurotiales</taxon>
        <taxon>Aspergillaceae</taxon>
        <taxon>Penicillium</taxon>
    </lineage>
</organism>
<dbReference type="EMBL" id="JAPQKH010000008">
    <property type="protein sequence ID" value="KAJ5083177.1"/>
    <property type="molecule type" value="Genomic_DNA"/>
</dbReference>
<proteinExistence type="predicted"/>
<evidence type="ECO:0000313" key="1">
    <source>
        <dbReference type="EMBL" id="KAJ5083177.1"/>
    </source>
</evidence>
<keyword evidence="2" id="KW-1185">Reference proteome</keyword>
<evidence type="ECO:0000313" key="2">
    <source>
        <dbReference type="Proteomes" id="UP001149165"/>
    </source>
</evidence>
<comment type="caution">
    <text evidence="1">The sequence shown here is derived from an EMBL/GenBank/DDBJ whole genome shotgun (WGS) entry which is preliminary data.</text>
</comment>
<gene>
    <name evidence="1" type="ORF">N7456_012604</name>
</gene>
<reference evidence="1" key="1">
    <citation type="submission" date="2022-11" db="EMBL/GenBank/DDBJ databases">
        <authorList>
            <person name="Petersen C."/>
        </authorList>
    </citation>
    <scope>NUCLEOTIDE SEQUENCE</scope>
    <source>
        <strain evidence="1">IBT 30069</strain>
    </source>
</reference>
<reference evidence="1" key="2">
    <citation type="journal article" date="2023" name="IMA Fungus">
        <title>Comparative genomic study of the Penicillium genus elucidates a diverse pangenome and 15 lateral gene transfer events.</title>
        <authorList>
            <person name="Petersen C."/>
            <person name="Sorensen T."/>
            <person name="Nielsen M.R."/>
            <person name="Sondergaard T.E."/>
            <person name="Sorensen J.L."/>
            <person name="Fitzpatrick D.A."/>
            <person name="Frisvad J.C."/>
            <person name="Nielsen K.L."/>
        </authorList>
    </citation>
    <scope>NUCLEOTIDE SEQUENCE</scope>
    <source>
        <strain evidence="1">IBT 30069</strain>
    </source>
</reference>
<name>A0A9W9JW03_9EURO</name>
<sequence>MDHELWYSGILFRVTQKDPIWRNPSRAPSAFKCAHVSPSGMREVVCHWQVQLDGEDDGKASSTLLPGHKLCPYR</sequence>
<protein>
    <submittedName>
        <fullName evidence="1">Uncharacterized protein</fullName>
    </submittedName>
</protein>
<accession>A0A9W9JW03</accession>